<dbReference type="Proteomes" id="UP000599312">
    <property type="component" value="Unassembled WGS sequence"/>
</dbReference>
<organism evidence="2 3">
    <name type="scientific">Microvirga alba</name>
    <dbReference type="NCBI Taxonomy" id="2791025"/>
    <lineage>
        <taxon>Bacteria</taxon>
        <taxon>Pseudomonadati</taxon>
        <taxon>Pseudomonadota</taxon>
        <taxon>Alphaproteobacteria</taxon>
        <taxon>Hyphomicrobiales</taxon>
        <taxon>Methylobacteriaceae</taxon>
        <taxon>Microvirga</taxon>
    </lineage>
</organism>
<keyword evidence="1" id="KW-0732">Signal</keyword>
<evidence type="ECO:0000313" key="2">
    <source>
        <dbReference type="EMBL" id="MBF9232851.1"/>
    </source>
</evidence>
<evidence type="ECO:0000256" key="1">
    <source>
        <dbReference type="SAM" id="SignalP"/>
    </source>
</evidence>
<dbReference type="RefSeq" id="WP_196270842.1">
    <property type="nucleotide sequence ID" value="NZ_JADQDO010000002.1"/>
</dbReference>
<sequence length="339" mass="36511">MRPTHQLLAATCLAAFMLPQASHAGPAQRLLKIDVRVEGEESWKDGGSSEKGTISERFYFATILQASPDLNSMNLLDPESVKKTQAKSAQVQARVAQVQQRQKALGSAGMPSAAAQEQMNAAIMQAYQRCKGDESCIREAVMKAQPQLMAPAQGISVAPNSSMNTGGDEPDEKEIYQNWLSFDGCVGKTVAFRNDVSDGSISDVGGARPRHREIKINAGGVKSGLCNAYTMTIVDTETKKLYLESFAFPGVETKSVTTGSSVGNVPIPQGTSTVPADVQAWLNKNVRGIPLSGSKTETITLRTPIIVSPWKNYSGKARITMTWSFVDSWTGPAEKLPEN</sequence>
<proteinExistence type="predicted"/>
<gene>
    <name evidence="2" type="ORF">I2H38_05600</name>
</gene>
<feature type="signal peptide" evidence="1">
    <location>
        <begin position="1"/>
        <end position="24"/>
    </location>
</feature>
<name>A0A931FRK9_9HYPH</name>
<keyword evidence="3" id="KW-1185">Reference proteome</keyword>
<dbReference type="EMBL" id="JADQDO010000002">
    <property type="protein sequence ID" value="MBF9232851.1"/>
    <property type="molecule type" value="Genomic_DNA"/>
</dbReference>
<dbReference type="AlphaFoldDB" id="A0A931FRK9"/>
<reference evidence="2" key="1">
    <citation type="submission" date="2020-11" db="EMBL/GenBank/DDBJ databases">
        <authorList>
            <person name="Kim M.K."/>
        </authorList>
    </citation>
    <scope>NUCLEOTIDE SEQUENCE</scope>
    <source>
        <strain evidence="2">BT350</strain>
    </source>
</reference>
<feature type="chain" id="PRO_5037273364" evidence="1">
    <location>
        <begin position="25"/>
        <end position="339"/>
    </location>
</feature>
<comment type="caution">
    <text evidence="2">The sequence shown here is derived from an EMBL/GenBank/DDBJ whole genome shotgun (WGS) entry which is preliminary data.</text>
</comment>
<protein>
    <submittedName>
        <fullName evidence="2">Uncharacterized protein</fullName>
    </submittedName>
</protein>
<accession>A0A931FRK9</accession>
<evidence type="ECO:0000313" key="3">
    <source>
        <dbReference type="Proteomes" id="UP000599312"/>
    </source>
</evidence>